<dbReference type="Pfam" id="PF01170">
    <property type="entry name" value="UPF0020"/>
    <property type="match status" value="1"/>
</dbReference>
<comment type="caution">
    <text evidence="2">The sequence shown here is derived from an EMBL/GenBank/DDBJ whole genome shotgun (WGS) entry which is preliminary data.</text>
</comment>
<dbReference type="AlphaFoldDB" id="A0A7J0BVK2"/>
<feature type="domain" description="Ribosomal RNA large subunit methyltransferase K/L-like methyltransferase" evidence="1">
    <location>
        <begin position="93"/>
        <end position="174"/>
    </location>
</feature>
<gene>
    <name evidence="2" type="ORF">DSM19430T_24300</name>
</gene>
<proteinExistence type="predicted"/>
<dbReference type="Proteomes" id="UP000503820">
    <property type="component" value="Unassembled WGS sequence"/>
</dbReference>
<dbReference type="GO" id="GO:0008168">
    <property type="term" value="F:methyltransferase activity"/>
    <property type="evidence" value="ECO:0007669"/>
    <property type="project" value="InterPro"/>
</dbReference>
<dbReference type="GO" id="GO:0003676">
    <property type="term" value="F:nucleic acid binding"/>
    <property type="evidence" value="ECO:0007669"/>
    <property type="project" value="InterPro"/>
</dbReference>
<dbReference type="PANTHER" id="PTHR47739">
    <property type="entry name" value="TRNA1(VAL) (ADENINE(37)-N6)-METHYLTRANSFERASE"/>
    <property type="match status" value="1"/>
</dbReference>
<reference evidence="2 3" key="1">
    <citation type="submission" date="2020-05" db="EMBL/GenBank/DDBJ databases">
        <title>Draft genome sequence of Desulfovibrio psychrotolerans JS1T.</title>
        <authorList>
            <person name="Ueno A."/>
            <person name="Tamazawa S."/>
            <person name="Tamamura S."/>
            <person name="Murakami T."/>
            <person name="Kiyama T."/>
            <person name="Inomata H."/>
            <person name="Amano Y."/>
            <person name="Miyakawa K."/>
            <person name="Tamaki H."/>
            <person name="Naganuma T."/>
            <person name="Kaneko K."/>
        </authorList>
    </citation>
    <scope>NUCLEOTIDE SEQUENCE [LARGE SCALE GENOMIC DNA]</scope>
    <source>
        <strain evidence="2 3">JS1</strain>
    </source>
</reference>
<dbReference type="InterPro" id="IPR050210">
    <property type="entry name" value="tRNA_Adenine-N(6)_MTase"/>
</dbReference>
<evidence type="ECO:0000313" key="2">
    <source>
        <dbReference type="EMBL" id="GFM37746.1"/>
    </source>
</evidence>
<dbReference type="InterPro" id="IPR000241">
    <property type="entry name" value="RlmKL-like_Mtase"/>
</dbReference>
<dbReference type="InterPro" id="IPR029063">
    <property type="entry name" value="SAM-dependent_MTases_sf"/>
</dbReference>
<keyword evidence="3" id="KW-1185">Reference proteome</keyword>
<dbReference type="CDD" id="cd02440">
    <property type="entry name" value="AdoMet_MTases"/>
    <property type="match status" value="1"/>
</dbReference>
<dbReference type="PROSITE" id="PS00092">
    <property type="entry name" value="N6_MTASE"/>
    <property type="match status" value="1"/>
</dbReference>
<dbReference type="GO" id="GO:0032259">
    <property type="term" value="P:methylation"/>
    <property type="evidence" value="ECO:0007669"/>
    <property type="project" value="InterPro"/>
</dbReference>
<dbReference type="SUPFAM" id="SSF53335">
    <property type="entry name" value="S-adenosyl-L-methionine-dependent methyltransferases"/>
    <property type="match status" value="1"/>
</dbReference>
<organism evidence="2 3">
    <name type="scientific">Desulfovibrio psychrotolerans</name>
    <dbReference type="NCBI Taxonomy" id="415242"/>
    <lineage>
        <taxon>Bacteria</taxon>
        <taxon>Pseudomonadati</taxon>
        <taxon>Thermodesulfobacteriota</taxon>
        <taxon>Desulfovibrionia</taxon>
        <taxon>Desulfovibrionales</taxon>
        <taxon>Desulfovibrionaceae</taxon>
        <taxon>Desulfovibrio</taxon>
    </lineage>
</organism>
<protein>
    <recommendedName>
        <fullName evidence="1">Ribosomal RNA large subunit methyltransferase K/L-like methyltransferase domain-containing protein</fullName>
    </recommendedName>
</protein>
<dbReference type="Gene3D" id="3.40.50.150">
    <property type="entry name" value="Vaccinia Virus protein VP39"/>
    <property type="match status" value="1"/>
</dbReference>
<name>A0A7J0BVK2_9BACT</name>
<dbReference type="InterPro" id="IPR002052">
    <property type="entry name" value="DNA_methylase_N6_adenine_CS"/>
</dbReference>
<evidence type="ECO:0000259" key="1">
    <source>
        <dbReference type="Pfam" id="PF01170"/>
    </source>
</evidence>
<accession>A0A7J0BVK2</accession>
<dbReference type="EMBL" id="BLVP01000010">
    <property type="protein sequence ID" value="GFM37746.1"/>
    <property type="molecule type" value="Genomic_DNA"/>
</dbReference>
<dbReference type="RefSeq" id="WP_174410387.1">
    <property type="nucleotide sequence ID" value="NZ_BLVP01000010.1"/>
</dbReference>
<dbReference type="PANTHER" id="PTHR47739:SF1">
    <property type="entry name" value="TRNA1(VAL) (ADENINE(37)-N6)-METHYLTRANSFERASE"/>
    <property type="match status" value="1"/>
</dbReference>
<evidence type="ECO:0000313" key="3">
    <source>
        <dbReference type="Proteomes" id="UP000503820"/>
    </source>
</evidence>
<sequence length="292" mass="31623">MMPPQADAEAVTLARSRFPRGLLQPEGSFRFAMDALLLARFALPPETSREQSVADLGTGCGVVALALLLDALPGTPGTQCPQAAPDSEKPTRAQRRAFMHATGVDIDPLLCEAATYNAAALGLADRFAVHTLNLTEVRDILSAESFDLVVTNPPYRRADQGRHAATERRTRALFETDGSLETFVRAGGFLVRNRGRFCCIYPAERLAALLTACTAARLEPKRLRMVHSKPDRDAALVLLEARKNAQPGCVTEPPLILYAGQGEATALTREALEFCPHLACNARGHYQYGDPA</sequence>